<keyword evidence="2" id="KW-0732">Signal</keyword>
<organism evidence="3 4">
    <name type="scientific">Streptomyces morookaense</name>
    <name type="common">Streptoverticillium morookaense</name>
    <dbReference type="NCBI Taxonomy" id="1970"/>
    <lineage>
        <taxon>Bacteria</taxon>
        <taxon>Bacillati</taxon>
        <taxon>Actinomycetota</taxon>
        <taxon>Actinomycetes</taxon>
        <taxon>Kitasatosporales</taxon>
        <taxon>Streptomycetaceae</taxon>
        <taxon>Streptomyces</taxon>
    </lineage>
</organism>
<feature type="compositionally biased region" description="Low complexity" evidence="1">
    <location>
        <begin position="196"/>
        <end position="217"/>
    </location>
</feature>
<keyword evidence="4" id="KW-1185">Reference proteome</keyword>
<dbReference type="AlphaFoldDB" id="A0A7Y7B2A4"/>
<proteinExistence type="predicted"/>
<evidence type="ECO:0000256" key="1">
    <source>
        <dbReference type="SAM" id="MobiDB-lite"/>
    </source>
</evidence>
<dbReference type="Proteomes" id="UP000587462">
    <property type="component" value="Unassembled WGS sequence"/>
</dbReference>
<feature type="chain" id="PRO_5030586479" evidence="2">
    <location>
        <begin position="41"/>
        <end position="353"/>
    </location>
</feature>
<gene>
    <name evidence="3" type="ORF">HG542_07915</name>
</gene>
<dbReference type="RefSeq" id="WP_171079382.1">
    <property type="nucleotide sequence ID" value="NZ_BNBU01000001.1"/>
</dbReference>
<dbReference type="EMBL" id="JABBXF010000014">
    <property type="protein sequence ID" value="NVK77590.1"/>
    <property type="molecule type" value="Genomic_DNA"/>
</dbReference>
<feature type="region of interest" description="Disordered" evidence="1">
    <location>
        <begin position="192"/>
        <end position="217"/>
    </location>
</feature>
<evidence type="ECO:0000256" key="2">
    <source>
        <dbReference type="SAM" id="SignalP"/>
    </source>
</evidence>
<reference evidence="3 4" key="1">
    <citation type="submission" date="2020-04" db="EMBL/GenBank/DDBJ databases">
        <title>Draft Genome Sequence of Streptomyces morookaense DSM 40503, an 8-azaguanine-producing strain.</title>
        <authorList>
            <person name="Qi J."/>
            <person name="Gao J.-M."/>
        </authorList>
    </citation>
    <scope>NUCLEOTIDE SEQUENCE [LARGE SCALE GENOMIC DNA]</scope>
    <source>
        <strain evidence="3 4">DSM 40503</strain>
    </source>
</reference>
<comment type="caution">
    <text evidence="3">The sequence shown here is derived from an EMBL/GenBank/DDBJ whole genome shotgun (WGS) entry which is preliminary data.</text>
</comment>
<evidence type="ECO:0000313" key="3">
    <source>
        <dbReference type="EMBL" id="NVK77590.1"/>
    </source>
</evidence>
<name>A0A7Y7B2A4_STRMO</name>
<feature type="signal peptide" evidence="2">
    <location>
        <begin position="1"/>
        <end position="40"/>
    </location>
</feature>
<evidence type="ECO:0000313" key="4">
    <source>
        <dbReference type="Proteomes" id="UP000587462"/>
    </source>
</evidence>
<accession>A0A7Y7B2A4</accession>
<sequence>MTHKFAQQRSSSALRSAARPAVVLAAGLALVMSAAGAGQAAGGRAAVRTACGALAGRAAAVPEAAPAPDLKAVGNAAQQISYSLAPELPIGLWSSSAVTLRTPVRKGTVRLDVDSRGFSTDSLVVQRYVPATRTWTDLKTGPGGGSAPTHGVFTFPVTTSADARHPQTVALRLQDLDRPGTLTVTATVDDGRGHTYRAPARTSAATRPTTTVTGWPAKGVTLTRGGAARPFTLTVKNTTGRTYPAIAVSYFAYGAGRSHALRPADLILQQYRAGHGWERVPLVANGCDPGMSTPLRPSSRSVAPGATADYRLRVAVSRTAPADVATAESGIAVSNGDQSFSSRELPFAIGAGK</sequence>
<protein>
    <submittedName>
        <fullName evidence="3">Uncharacterized protein</fullName>
    </submittedName>
</protein>